<accession>A0A9P7G2A6</accession>
<dbReference type="OrthoDB" id="10251230at2759"/>
<dbReference type="SUPFAM" id="SSF56815">
    <property type="entry name" value="Sec1/munc18-like (SM) proteins"/>
    <property type="match status" value="1"/>
</dbReference>
<dbReference type="GO" id="GO:0016192">
    <property type="term" value="P:vesicle-mediated transport"/>
    <property type="evidence" value="ECO:0007669"/>
    <property type="project" value="InterPro"/>
</dbReference>
<dbReference type="Proteomes" id="UP000717328">
    <property type="component" value="Unassembled WGS sequence"/>
</dbReference>
<protein>
    <recommendedName>
        <fullName evidence="4">SLY1 protein</fullName>
    </recommendedName>
</protein>
<sequence length="712" mass="77612">MSSSARQTASVIPTLQHAQTEAILALLNLNNPPEPTNGKSSLIAQPTGPPVWKILVLDQQTKDVLATVLRVQDLRDVGVTLHVQLHSLRPPLPDVPAVYFVSPTLANIRRIAQDLQKNLYESFHLNFVEPLPRALLEELASSAAQDGSGDLIEQILDQYLSFIAPSPSLFSLLPPPPPQPDASNAVLQPEISTIPRTTYTILNSPSSTDQQIEEEIERVATGLFSAVATMGHVPFIRAPRGNAAEMIAKKLDTKIRDAILTSSRYSASSSTLFTQDATGFSNLQRPLLLILDRNVDLVSVLSHGWTYQALVSDCLDIKLNRVVVTPKDQPRKEYDLDSKDFFWARNAANPFPQVADEIDMELNKYKQDAAEITRSTGVSNVNDISQLDISSNAAHLKTAITQLPELTARKATLDTHMNIASALLEQIKKRGLDELFSTEEAITKQTVATILETLRAPRPDGEFTALDKLRLVLVFYLSSPDNAITREDINEFEKELKAAGADVAAFDYVRRTREISRMTMSSSAASGNQTPNVGSGQGAELFKGFSALGNRVRFLSHDHHNLADNQSPFVQLTDRLKEGGLENLISGVKNFLPTNKLLPVTRLTEALMDSSAASNQSLQETDDFVFFDPRAARNTNAGLPGAAGGSGATRGKRMAFAEGMVFIVGGAGYVEYGNLEEWANRTGKRVTYGGTDIVDPGGFVKTLEGLGKVVTI</sequence>
<dbReference type="InterPro" id="IPR036045">
    <property type="entry name" value="Sec1-like_sf"/>
</dbReference>
<evidence type="ECO:0008006" key="4">
    <source>
        <dbReference type="Google" id="ProtNLM"/>
    </source>
</evidence>
<reference evidence="2" key="2">
    <citation type="submission" date="2021-10" db="EMBL/GenBank/DDBJ databases">
        <title>Phylogenomics reveals ancestral predisposition of the termite-cultivated fungus Termitomyces towards a domesticated lifestyle.</title>
        <authorList>
            <person name="Auxier B."/>
            <person name="Grum-Grzhimaylo A."/>
            <person name="Cardenas M.E."/>
            <person name="Lodge J.D."/>
            <person name="Laessoe T."/>
            <person name="Pedersen O."/>
            <person name="Smith M.E."/>
            <person name="Kuyper T.W."/>
            <person name="Franco-Molano E.A."/>
            <person name="Baroni T.J."/>
            <person name="Aanen D.K."/>
        </authorList>
    </citation>
    <scope>NUCLEOTIDE SEQUENCE</scope>
    <source>
        <strain evidence="2">D49</strain>
    </source>
</reference>
<dbReference type="InterPro" id="IPR043154">
    <property type="entry name" value="Sec-1-like_dom1"/>
</dbReference>
<gene>
    <name evidence="2" type="ORF">H0H81_012236</name>
</gene>
<dbReference type="Gene3D" id="1.25.40.60">
    <property type="match status" value="1"/>
</dbReference>
<evidence type="ECO:0000313" key="3">
    <source>
        <dbReference type="Proteomes" id="UP000717328"/>
    </source>
</evidence>
<organism evidence="2 3">
    <name type="scientific">Sphagnurus paluster</name>
    <dbReference type="NCBI Taxonomy" id="117069"/>
    <lineage>
        <taxon>Eukaryota</taxon>
        <taxon>Fungi</taxon>
        <taxon>Dikarya</taxon>
        <taxon>Basidiomycota</taxon>
        <taxon>Agaricomycotina</taxon>
        <taxon>Agaricomycetes</taxon>
        <taxon>Agaricomycetidae</taxon>
        <taxon>Agaricales</taxon>
        <taxon>Tricholomatineae</taxon>
        <taxon>Lyophyllaceae</taxon>
        <taxon>Sphagnurus</taxon>
    </lineage>
</organism>
<comment type="similarity">
    <text evidence="1">Belongs to the STXBP/unc-18/SEC1 family.</text>
</comment>
<dbReference type="Gene3D" id="3.40.50.2060">
    <property type="match status" value="1"/>
</dbReference>
<dbReference type="Pfam" id="PF00995">
    <property type="entry name" value="Sec1"/>
    <property type="match status" value="1"/>
</dbReference>
<dbReference type="InterPro" id="IPR027482">
    <property type="entry name" value="Sec1-like_dom2"/>
</dbReference>
<dbReference type="EMBL" id="JABCKI010005718">
    <property type="protein sequence ID" value="KAG5639565.1"/>
    <property type="molecule type" value="Genomic_DNA"/>
</dbReference>
<evidence type="ECO:0000313" key="2">
    <source>
        <dbReference type="EMBL" id="KAG5639565.1"/>
    </source>
</evidence>
<dbReference type="AlphaFoldDB" id="A0A9P7G2A6"/>
<keyword evidence="3" id="KW-1185">Reference proteome</keyword>
<proteinExistence type="inferred from homology"/>
<evidence type="ECO:0000256" key="1">
    <source>
        <dbReference type="ARBA" id="ARBA00009884"/>
    </source>
</evidence>
<dbReference type="Gene3D" id="3.90.830.10">
    <property type="entry name" value="Syntaxin Binding Protein 1, Chain A, domain 2"/>
    <property type="match status" value="1"/>
</dbReference>
<name>A0A9P7G2A6_9AGAR</name>
<dbReference type="Gene3D" id="3.40.50.1910">
    <property type="match status" value="1"/>
</dbReference>
<dbReference type="InterPro" id="IPR043127">
    <property type="entry name" value="Sec-1-like_dom3a"/>
</dbReference>
<reference evidence="2" key="1">
    <citation type="submission" date="2021-02" db="EMBL/GenBank/DDBJ databases">
        <authorList>
            <person name="Nieuwenhuis M."/>
            <person name="Van De Peppel L.J.J."/>
        </authorList>
    </citation>
    <scope>NUCLEOTIDE SEQUENCE</scope>
    <source>
        <strain evidence="2">D49</strain>
    </source>
</reference>
<dbReference type="PIRSF" id="PIRSF005715">
    <property type="entry name" value="VPS45_Sec1"/>
    <property type="match status" value="1"/>
</dbReference>
<dbReference type="InterPro" id="IPR001619">
    <property type="entry name" value="Sec1-like"/>
</dbReference>
<dbReference type="PANTHER" id="PTHR11679">
    <property type="entry name" value="VESICLE PROTEIN SORTING-ASSOCIATED"/>
    <property type="match status" value="1"/>
</dbReference>
<comment type="caution">
    <text evidence="2">The sequence shown here is derived from an EMBL/GenBank/DDBJ whole genome shotgun (WGS) entry which is preliminary data.</text>
</comment>